<evidence type="ECO:0000313" key="3">
    <source>
        <dbReference type="EMBL" id="RMY35494.1"/>
    </source>
</evidence>
<dbReference type="EMBL" id="QWIM01000370">
    <property type="protein sequence ID" value="RMY35494.1"/>
    <property type="molecule type" value="Genomic_DNA"/>
</dbReference>
<protein>
    <submittedName>
        <fullName evidence="3">Uncharacterized protein</fullName>
    </submittedName>
</protein>
<evidence type="ECO:0000313" key="2">
    <source>
        <dbReference type="EMBL" id="RMY10118.1"/>
    </source>
</evidence>
<comment type="caution">
    <text evidence="3">The sequence shown here is derived from an EMBL/GenBank/DDBJ whole genome shotgun (WGS) entry which is preliminary data.</text>
</comment>
<name>A0A3M7B728_HORWE</name>
<proteinExistence type="predicted"/>
<dbReference type="Proteomes" id="UP000276864">
    <property type="component" value="Unassembled WGS sequence"/>
</dbReference>
<reference evidence="4 5" key="1">
    <citation type="journal article" date="2018" name="BMC Genomics">
        <title>Genomic evidence for intraspecific hybridization in a clonal and extremely halotolerant yeast.</title>
        <authorList>
            <person name="Gostincar C."/>
            <person name="Stajich J.E."/>
            <person name="Zupancic J."/>
            <person name="Zalar P."/>
            <person name="Gunde-Cimerman N."/>
        </authorList>
    </citation>
    <scope>NUCLEOTIDE SEQUENCE [LARGE SCALE GENOMIC DNA]</scope>
    <source>
        <strain evidence="3 5">EXF-6651</strain>
        <strain evidence="2 4">EXF-6669</strain>
    </source>
</reference>
<sequence>MDRHDSGVEHKDAAPCDHYKNWPNAAGFNATEVAGDRRHPIRLWLKGYIPTYAAGVLFRTGPGAWKISRAGDVNNKFKISHWQVAS</sequence>
<feature type="compositionally biased region" description="Basic and acidic residues" evidence="1">
    <location>
        <begin position="1"/>
        <end position="20"/>
    </location>
</feature>
<accession>A0A3M7B728</accession>
<dbReference type="OrthoDB" id="407010at2759"/>
<evidence type="ECO:0000256" key="1">
    <source>
        <dbReference type="SAM" id="MobiDB-lite"/>
    </source>
</evidence>
<dbReference type="EMBL" id="QWIL01000956">
    <property type="protein sequence ID" value="RMY10118.1"/>
    <property type="molecule type" value="Genomic_DNA"/>
</dbReference>
<organism evidence="3 5">
    <name type="scientific">Hortaea werneckii</name>
    <name type="common">Black yeast</name>
    <name type="synonym">Cladosporium werneckii</name>
    <dbReference type="NCBI Taxonomy" id="91943"/>
    <lineage>
        <taxon>Eukaryota</taxon>
        <taxon>Fungi</taxon>
        <taxon>Dikarya</taxon>
        <taxon>Ascomycota</taxon>
        <taxon>Pezizomycotina</taxon>
        <taxon>Dothideomycetes</taxon>
        <taxon>Dothideomycetidae</taxon>
        <taxon>Mycosphaerellales</taxon>
        <taxon>Teratosphaeriaceae</taxon>
        <taxon>Hortaea</taxon>
    </lineage>
</organism>
<dbReference type="Proteomes" id="UP000271337">
    <property type="component" value="Unassembled WGS sequence"/>
</dbReference>
<evidence type="ECO:0000313" key="5">
    <source>
        <dbReference type="Proteomes" id="UP000276864"/>
    </source>
</evidence>
<dbReference type="AlphaFoldDB" id="A0A3M7B728"/>
<feature type="region of interest" description="Disordered" evidence="1">
    <location>
        <begin position="1"/>
        <end position="22"/>
    </location>
</feature>
<gene>
    <name evidence="3" type="ORF">D0866_04560</name>
    <name evidence="2" type="ORF">D0867_08500</name>
</gene>
<evidence type="ECO:0000313" key="4">
    <source>
        <dbReference type="Proteomes" id="UP000271337"/>
    </source>
</evidence>